<dbReference type="RefSeq" id="WP_078111212.1">
    <property type="nucleotide sequence ID" value="NZ_CP065424.1"/>
</dbReference>
<dbReference type="Proteomes" id="UP000189761">
    <property type="component" value="Unassembled WGS sequence"/>
</dbReference>
<comment type="caution">
    <text evidence="2">The sequence shown here is derived from an EMBL/GenBank/DDBJ whole genome shotgun (WGS) entry which is preliminary data.</text>
</comment>
<feature type="domain" description="VOC" evidence="1">
    <location>
        <begin position="4"/>
        <end position="127"/>
    </location>
</feature>
<organism evidence="2 3">
    <name type="scientific">Heyndrickxia oleronia</name>
    <dbReference type="NCBI Taxonomy" id="38875"/>
    <lineage>
        <taxon>Bacteria</taxon>
        <taxon>Bacillati</taxon>
        <taxon>Bacillota</taxon>
        <taxon>Bacilli</taxon>
        <taxon>Bacillales</taxon>
        <taxon>Bacillaceae</taxon>
        <taxon>Heyndrickxia</taxon>
    </lineage>
</organism>
<evidence type="ECO:0000313" key="3">
    <source>
        <dbReference type="Proteomes" id="UP000189761"/>
    </source>
</evidence>
<dbReference type="Gene3D" id="1.20.120.450">
    <property type="entry name" value="dinb family like domain"/>
    <property type="match status" value="1"/>
</dbReference>
<sequence length="285" mass="33581">MERQKPNLLLRVKNLDQTVKFYSDVVGWYSDWKDVNKRIARLNLSNGEPIAIITEKKDLDCSPYLEKIFSEPLPKGKFYIVTKDIENLYLRLKKINQLKVELIIEEGFGQTLFITDPDGYILSLWEELFLPDNEILELYRNGIQMLEDSIRGLNEKDFDLVRAKGKWSIRQTIFHLIDSDITTLHKIKFALAESGRDYIRNPYDPNLWELGTNYRTRKVNKTIMLFRYLREHVLELCEEIPDALNRSVLVNGSSKEEVRNMIKMVAGHARGHIQQIWETRIVHKK</sequence>
<dbReference type="AlphaFoldDB" id="A0A8E2I8K3"/>
<dbReference type="Pfam" id="PF00903">
    <property type="entry name" value="Glyoxalase"/>
    <property type="match status" value="1"/>
</dbReference>
<reference evidence="2 3" key="1">
    <citation type="submission" date="2017-01" db="EMBL/GenBank/DDBJ databases">
        <title>Draft genome sequence of Bacillus oleronius.</title>
        <authorList>
            <person name="Allam M."/>
        </authorList>
    </citation>
    <scope>NUCLEOTIDE SEQUENCE [LARGE SCALE GENOMIC DNA]</scope>
    <source>
        <strain evidence="2 3">DSM 9356</strain>
    </source>
</reference>
<name>A0A8E2I8K3_9BACI</name>
<evidence type="ECO:0000313" key="2">
    <source>
        <dbReference type="EMBL" id="OOP66245.1"/>
    </source>
</evidence>
<keyword evidence="3" id="KW-1185">Reference proteome</keyword>
<dbReference type="CDD" id="cd06587">
    <property type="entry name" value="VOC"/>
    <property type="match status" value="1"/>
</dbReference>
<dbReference type="InterPro" id="IPR029068">
    <property type="entry name" value="Glyas_Bleomycin-R_OHBP_Dase"/>
</dbReference>
<dbReference type="InterPro" id="IPR037523">
    <property type="entry name" value="VOC_core"/>
</dbReference>
<dbReference type="InterPro" id="IPR024775">
    <property type="entry name" value="DinB-like"/>
</dbReference>
<dbReference type="EMBL" id="MTLA01000343">
    <property type="protein sequence ID" value="OOP66245.1"/>
    <property type="molecule type" value="Genomic_DNA"/>
</dbReference>
<dbReference type="InterPro" id="IPR004360">
    <property type="entry name" value="Glyas_Fos-R_dOase_dom"/>
</dbReference>
<proteinExistence type="predicted"/>
<dbReference type="Pfam" id="PF12867">
    <property type="entry name" value="DinB_2"/>
    <property type="match status" value="1"/>
</dbReference>
<dbReference type="SUPFAM" id="SSF109854">
    <property type="entry name" value="DinB/YfiT-like putative metalloenzymes"/>
    <property type="match status" value="1"/>
</dbReference>
<protein>
    <recommendedName>
        <fullName evidence="1">VOC domain-containing protein</fullName>
    </recommendedName>
</protein>
<dbReference type="SUPFAM" id="SSF54593">
    <property type="entry name" value="Glyoxalase/Bleomycin resistance protein/Dihydroxybiphenyl dioxygenase"/>
    <property type="match status" value="1"/>
</dbReference>
<dbReference type="InterPro" id="IPR034660">
    <property type="entry name" value="DinB/YfiT-like"/>
</dbReference>
<gene>
    <name evidence="2" type="ORF">BWZ43_22000</name>
</gene>
<evidence type="ECO:0000259" key="1">
    <source>
        <dbReference type="PROSITE" id="PS51819"/>
    </source>
</evidence>
<dbReference type="PROSITE" id="PS51819">
    <property type="entry name" value="VOC"/>
    <property type="match status" value="1"/>
</dbReference>
<dbReference type="Gene3D" id="3.10.180.10">
    <property type="entry name" value="2,3-Dihydroxybiphenyl 1,2-Dioxygenase, domain 1"/>
    <property type="match status" value="1"/>
</dbReference>
<accession>A0A8E2I8K3</accession>